<keyword evidence="7" id="KW-0653">Protein transport</keyword>
<keyword evidence="8" id="KW-1133">Transmembrane helix</keyword>
<evidence type="ECO:0000256" key="10">
    <source>
        <dbReference type="SAM" id="MobiDB-lite"/>
    </source>
</evidence>
<comment type="caution">
    <text evidence="13">The sequence shown here is derived from an EMBL/GenBank/DDBJ whole genome shotgun (WGS) entry which is preliminary data.</text>
</comment>
<feature type="region of interest" description="Disordered" evidence="10">
    <location>
        <begin position="355"/>
        <end position="378"/>
    </location>
</feature>
<dbReference type="SUPFAM" id="SSF74653">
    <property type="entry name" value="TolA/TonB C-terminal domain"/>
    <property type="match status" value="3"/>
</dbReference>
<feature type="compositionally biased region" description="Pro residues" evidence="10">
    <location>
        <begin position="369"/>
        <end position="378"/>
    </location>
</feature>
<evidence type="ECO:0000256" key="9">
    <source>
        <dbReference type="ARBA" id="ARBA00023136"/>
    </source>
</evidence>
<feature type="signal peptide" evidence="11">
    <location>
        <begin position="1"/>
        <end position="22"/>
    </location>
</feature>
<dbReference type="AlphaFoldDB" id="A0A4Q1C6F0"/>
<evidence type="ECO:0000256" key="7">
    <source>
        <dbReference type="ARBA" id="ARBA00022927"/>
    </source>
</evidence>
<evidence type="ECO:0000256" key="6">
    <source>
        <dbReference type="ARBA" id="ARBA00022692"/>
    </source>
</evidence>
<dbReference type="InterPro" id="IPR006260">
    <property type="entry name" value="TonB/TolA_C"/>
</dbReference>
<dbReference type="PANTHER" id="PTHR33446">
    <property type="entry name" value="PROTEIN TONB-RELATED"/>
    <property type="match status" value="1"/>
</dbReference>
<proteinExistence type="inferred from homology"/>
<comment type="subcellular location">
    <subcellularLocation>
        <location evidence="1">Cell inner membrane</location>
        <topology evidence="1">Single-pass membrane protein</topology>
        <orientation evidence="1">Periplasmic side</orientation>
    </subcellularLocation>
</comment>
<organism evidence="13 14">
    <name type="scientific">Oleiharenicola lentus</name>
    <dbReference type="NCBI Taxonomy" id="2508720"/>
    <lineage>
        <taxon>Bacteria</taxon>
        <taxon>Pseudomonadati</taxon>
        <taxon>Verrucomicrobiota</taxon>
        <taxon>Opitutia</taxon>
        <taxon>Opitutales</taxon>
        <taxon>Opitutaceae</taxon>
        <taxon>Oleiharenicola</taxon>
    </lineage>
</organism>
<dbReference type="RefSeq" id="WP_129045809.1">
    <property type="nucleotide sequence ID" value="NZ_SDHX01000001.1"/>
</dbReference>
<evidence type="ECO:0000256" key="11">
    <source>
        <dbReference type="SAM" id="SignalP"/>
    </source>
</evidence>
<protein>
    <submittedName>
        <fullName evidence="13">TonB family protein</fullName>
    </submittedName>
</protein>
<evidence type="ECO:0000256" key="2">
    <source>
        <dbReference type="ARBA" id="ARBA00006555"/>
    </source>
</evidence>
<evidence type="ECO:0000256" key="5">
    <source>
        <dbReference type="ARBA" id="ARBA00022519"/>
    </source>
</evidence>
<keyword evidence="5" id="KW-0997">Cell inner membrane</keyword>
<keyword evidence="9" id="KW-0472">Membrane</keyword>
<evidence type="ECO:0000259" key="12">
    <source>
        <dbReference type="PROSITE" id="PS52015"/>
    </source>
</evidence>
<dbReference type="EMBL" id="SDHX01000001">
    <property type="protein sequence ID" value="RXK54444.1"/>
    <property type="molecule type" value="Genomic_DNA"/>
</dbReference>
<accession>A0A4Q1C6F0</accession>
<dbReference type="GO" id="GO:0055085">
    <property type="term" value="P:transmembrane transport"/>
    <property type="evidence" value="ECO:0007669"/>
    <property type="project" value="InterPro"/>
</dbReference>
<dbReference type="NCBIfam" id="TIGR01352">
    <property type="entry name" value="tonB_Cterm"/>
    <property type="match status" value="3"/>
</dbReference>
<keyword evidence="6" id="KW-0812">Transmembrane</keyword>
<dbReference type="InterPro" id="IPR037682">
    <property type="entry name" value="TonB_C"/>
</dbReference>
<evidence type="ECO:0000256" key="4">
    <source>
        <dbReference type="ARBA" id="ARBA00022475"/>
    </source>
</evidence>
<sequence>MTVSRPFKTTLLLVSLALAAFADDRIVPVKELIEKGTLPRPIKREAPPYPTNMERSRLEGLVEVSFVINTEGHVVNPVVMRSNNPWFERPAIEAILKWRFHPGEMDGKKVNALARQRLEFTLDDGDTPAGLWYVPRLKNPEELPPELRWTTAPQPVTTAFPVYPFEVLQAGKSGVSEIKFIIGPDGRVSASQVLQAGLPELGLAAQAMIDTWRFTPPKNQEGQPCYAALTMRHDFRPNNYGNVPLTEEALTILKKLEKKPGDIVPSNQLDAMPKPLSRRPPVYPSALRRKGQPGEAVIEFFIAPNGDAELPRIVSSTLPEFGYAAAQAVATWRFEPPRRAGKPVITRVRIPIEFTHETAPASTNEAPPENLPTPDQTP</sequence>
<gene>
    <name evidence="13" type="ORF">ESB00_00665</name>
</gene>
<dbReference type="GO" id="GO:0015031">
    <property type="term" value="P:protein transport"/>
    <property type="evidence" value="ECO:0007669"/>
    <property type="project" value="UniProtKB-KW"/>
</dbReference>
<dbReference type="Proteomes" id="UP000290218">
    <property type="component" value="Unassembled WGS sequence"/>
</dbReference>
<dbReference type="Gene3D" id="3.30.1150.10">
    <property type="match status" value="3"/>
</dbReference>
<reference evidence="13 14" key="1">
    <citation type="submission" date="2019-01" db="EMBL/GenBank/DDBJ databases">
        <title>Lacunisphaera sp. strain TWA-58.</title>
        <authorList>
            <person name="Chen W.-M."/>
        </authorList>
    </citation>
    <scope>NUCLEOTIDE SEQUENCE [LARGE SCALE GENOMIC DNA]</scope>
    <source>
        <strain evidence="13 14">TWA-58</strain>
    </source>
</reference>
<evidence type="ECO:0000256" key="1">
    <source>
        <dbReference type="ARBA" id="ARBA00004383"/>
    </source>
</evidence>
<name>A0A4Q1C6F0_9BACT</name>
<feature type="domain" description="TonB C-terminal" evidence="12">
    <location>
        <begin position="148"/>
        <end position="244"/>
    </location>
</feature>
<dbReference type="InterPro" id="IPR051045">
    <property type="entry name" value="TonB-dependent_transducer"/>
</dbReference>
<evidence type="ECO:0000256" key="3">
    <source>
        <dbReference type="ARBA" id="ARBA00022448"/>
    </source>
</evidence>
<keyword evidence="11" id="KW-0732">Signal</keyword>
<comment type="similarity">
    <text evidence="2">Belongs to the TonB family.</text>
</comment>
<dbReference type="GO" id="GO:0005886">
    <property type="term" value="C:plasma membrane"/>
    <property type="evidence" value="ECO:0007669"/>
    <property type="project" value="UniProtKB-SubCell"/>
</dbReference>
<dbReference type="OrthoDB" id="6676692at2"/>
<feature type="domain" description="TonB C-terminal" evidence="12">
    <location>
        <begin position="34"/>
        <end position="129"/>
    </location>
</feature>
<feature type="chain" id="PRO_5020887962" evidence="11">
    <location>
        <begin position="23"/>
        <end position="378"/>
    </location>
</feature>
<evidence type="ECO:0000313" key="13">
    <source>
        <dbReference type="EMBL" id="RXK54444.1"/>
    </source>
</evidence>
<evidence type="ECO:0000256" key="8">
    <source>
        <dbReference type="ARBA" id="ARBA00022989"/>
    </source>
</evidence>
<dbReference type="PROSITE" id="PS52015">
    <property type="entry name" value="TONB_CTD"/>
    <property type="match status" value="3"/>
</dbReference>
<evidence type="ECO:0000313" key="14">
    <source>
        <dbReference type="Proteomes" id="UP000290218"/>
    </source>
</evidence>
<keyword evidence="4" id="KW-1003">Cell membrane</keyword>
<keyword evidence="3" id="KW-0813">Transport</keyword>
<feature type="domain" description="TonB C-terminal" evidence="12">
    <location>
        <begin position="268"/>
        <end position="363"/>
    </location>
</feature>
<dbReference type="Pfam" id="PF03544">
    <property type="entry name" value="TonB_C"/>
    <property type="match status" value="3"/>
</dbReference>
<keyword evidence="14" id="KW-1185">Reference proteome</keyword>